<dbReference type="STRING" id="867345.SAMN05421693_101135"/>
<gene>
    <name evidence="5" type="ORF">SAMN05421693_101135</name>
</gene>
<evidence type="ECO:0000256" key="2">
    <source>
        <dbReference type="ARBA" id="ARBA00023002"/>
    </source>
</evidence>
<evidence type="ECO:0000256" key="1">
    <source>
        <dbReference type="ARBA" id="ARBA00006484"/>
    </source>
</evidence>
<dbReference type="InterPro" id="IPR057326">
    <property type="entry name" value="KR_dom"/>
</dbReference>
<dbReference type="InterPro" id="IPR020904">
    <property type="entry name" value="Sc_DH/Rdtase_CS"/>
</dbReference>
<evidence type="ECO:0000259" key="4">
    <source>
        <dbReference type="SMART" id="SM00822"/>
    </source>
</evidence>
<dbReference type="PANTHER" id="PTHR44196:SF1">
    <property type="entry name" value="DEHYDROGENASE_REDUCTASE SDR FAMILY MEMBER 7B"/>
    <property type="match status" value="1"/>
</dbReference>
<dbReference type="InterPro" id="IPR002347">
    <property type="entry name" value="SDR_fam"/>
</dbReference>
<dbReference type="AlphaFoldDB" id="A0A1H8Z1V4"/>
<keyword evidence="6" id="KW-1185">Reference proteome</keyword>
<sequence length="261" mass="28173">MTQQRQSPESMSVVWLVGASTGIGQTLALRLAGSGRQVAVTARSNDRLQALAEQSPVPGAIQVFPGDVTDGPGMADVAARIESRMGPIDTAIFNAGDYEPMGLEDFDPALFQRLMAVNYQGVVNGLAAVMPAMISRAEGQILVTASLAGYRGLPRAAPYGASKAAVINLAESLQPELALKGVSLRVINPGFVKTPMTDKNRFSMPFLMTPEAAVDAIMKGLERRGFEITFPRPFAWIMKTLRLMPHRLFLALTRRMVNRDA</sequence>
<accession>A0A1H8Z1V4</accession>
<dbReference type="GO" id="GO:0016491">
    <property type="term" value="F:oxidoreductase activity"/>
    <property type="evidence" value="ECO:0007669"/>
    <property type="project" value="UniProtKB-KW"/>
</dbReference>
<dbReference type="PRINTS" id="PR00081">
    <property type="entry name" value="GDHRDH"/>
</dbReference>
<feature type="domain" description="Ketoreductase" evidence="4">
    <location>
        <begin position="12"/>
        <end position="195"/>
    </location>
</feature>
<keyword evidence="2" id="KW-0560">Oxidoreductase</keyword>
<dbReference type="EMBL" id="FOFO01000001">
    <property type="protein sequence ID" value="SEP58322.1"/>
    <property type="molecule type" value="Genomic_DNA"/>
</dbReference>
<dbReference type="PANTHER" id="PTHR44196">
    <property type="entry name" value="DEHYDROGENASE/REDUCTASE SDR FAMILY MEMBER 7B"/>
    <property type="match status" value="1"/>
</dbReference>
<comment type="similarity">
    <text evidence="1 3">Belongs to the short-chain dehydrogenases/reductases (SDR) family.</text>
</comment>
<dbReference type="PRINTS" id="PR00080">
    <property type="entry name" value="SDRFAMILY"/>
</dbReference>
<evidence type="ECO:0000313" key="6">
    <source>
        <dbReference type="Proteomes" id="UP000199496"/>
    </source>
</evidence>
<protein>
    <submittedName>
        <fullName evidence="5">Short-chain dehydrogenase</fullName>
    </submittedName>
</protein>
<dbReference type="Proteomes" id="UP000199496">
    <property type="component" value="Unassembled WGS sequence"/>
</dbReference>
<dbReference type="InterPro" id="IPR036291">
    <property type="entry name" value="NAD(P)-bd_dom_sf"/>
</dbReference>
<evidence type="ECO:0000256" key="3">
    <source>
        <dbReference type="RuleBase" id="RU000363"/>
    </source>
</evidence>
<dbReference type="Gene3D" id="3.40.50.720">
    <property type="entry name" value="NAD(P)-binding Rossmann-like Domain"/>
    <property type="match status" value="1"/>
</dbReference>
<evidence type="ECO:0000313" key="5">
    <source>
        <dbReference type="EMBL" id="SEP58322.1"/>
    </source>
</evidence>
<dbReference type="PROSITE" id="PS00061">
    <property type="entry name" value="ADH_SHORT"/>
    <property type="match status" value="1"/>
</dbReference>
<dbReference type="SMART" id="SM00822">
    <property type="entry name" value="PKS_KR"/>
    <property type="match status" value="1"/>
</dbReference>
<name>A0A1H8Z1V4_9GAMM</name>
<organism evidence="5 6">
    <name type="scientific">Ectothiorhodospira magna</name>
    <dbReference type="NCBI Taxonomy" id="867345"/>
    <lineage>
        <taxon>Bacteria</taxon>
        <taxon>Pseudomonadati</taxon>
        <taxon>Pseudomonadota</taxon>
        <taxon>Gammaproteobacteria</taxon>
        <taxon>Chromatiales</taxon>
        <taxon>Ectothiorhodospiraceae</taxon>
        <taxon>Ectothiorhodospira</taxon>
    </lineage>
</organism>
<dbReference type="SUPFAM" id="SSF51735">
    <property type="entry name" value="NAD(P)-binding Rossmann-fold domains"/>
    <property type="match status" value="1"/>
</dbReference>
<dbReference type="RefSeq" id="WP_238375781.1">
    <property type="nucleotide sequence ID" value="NZ_FOFO01000001.1"/>
</dbReference>
<proteinExistence type="inferred from homology"/>
<reference evidence="5 6" key="1">
    <citation type="submission" date="2016-10" db="EMBL/GenBank/DDBJ databases">
        <authorList>
            <person name="de Groot N.N."/>
        </authorList>
    </citation>
    <scope>NUCLEOTIDE SEQUENCE [LARGE SCALE GENOMIC DNA]</scope>
    <source>
        <strain evidence="5 6">B7-7</strain>
    </source>
</reference>
<dbReference type="GO" id="GO:0016020">
    <property type="term" value="C:membrane"/>
    <property type="evidence" value="ECO:0007669"/>
    <property type="project" value="TreeGrafter"/>
</dbReference>
<dbReference type="Pfam" id="PF00106">
    <property type="entry name" value="adh_short"/>
    <property type="match status" value="1"/>
</dbReference>